<dbReference type="InterPro" id="IPR050098">
    <property type="entry name" value="TFPI/VKTCI-like"/>
</dbReference>
<feature type="region of interest" description="Disordered" evidence="4">
    <location>
        <begin position="186"/>
        <end position="207"/>
    </location>
</feature>
<dbReference type="AlphaFoldDB" id="A0A821VIV9"/>
<dbReference type="FunFam" id="4.10.410.10:FF:000020">
    <property type="entry name" value="Collagen, type VI, alpha 3"/>
    <property type="match status" value="1"/>
</dbReference>
<dbReference type="Pfam" id="PF00014">
    <property type="entry name" value="Kunitz_BPTI"/>
    <property type="match status" value="2"/>
</dbReference>
<dbReference type="Proteomes" id="UP000663880">
    <property type="component" value="Unassembled WGS sequence"/>
</dbReference>
<keyword evidence="5" id="KW-0732">Signal</keyword>
<organism evidence="7 8">
    <name type="scientific">Pieris macdunnoughi</name>
    <dbReference type="NCBI Taxonomy" id="345717"/>
    <lineage>
        <taxon>Eukaryota</taxon>
        <taxon>Metazoa</taxon>
        <taxon>Ecdysozoa</taxon>
        <taxon>Arthropoda</taxon>
        <taxon>Hexapoda</taxon>
        <taxon>Insecta</taxon>
        <taxon>Pterygota</taxon>
        <taxon>Neoptera</taxon>
        <taxon>Endopterygota</taxon>
        <taxon>Lepidoptera</taxon>
        <taxon>Glossata</taxon>
        <taxon>Ditrysia</taxon>
        <taxon>Papilionoidea</taxon>
        <taxon>Pieridae</taxon>
        <taxon>Pierinae</taxon>
        <taxon>Pieris</taxon>
    </lineage>
</organism>
<dbReference type="PROSITE" id="PS50279">
    <property type="entry name" value="BPTI_KUNITZ_2"/>
    <property type="match status" value="2"/>
</dbReference>
<dbReference type="SUPFAM" id="SSF57362">
    <property type="entry name" value="BPTI-like"/>
    <property type="match status" value="2"/>
</dbReference>
<dbReference type="PRINTS" id="PR00759">
    <property type="entry name" value="BASICPTASE"/>
</dbReference>
<dbReference type="PANTHER" id="PTHR10083:SF373">
    <property type="entry name" value="SERINE PEPTIDASE INHIBITOR, KUNITZ TYPE, 2"/>
    <property type="match status" value="1"/>
</dbReference>
<feature type="signal peptide" evidence="5">
    <location>
        <begin position="1"/>
        <end position="15"/>
    </location>
</feature>
<proteinExistence type="predicted"/>
<evidence type="ECO:0000256" key="2">
    <source>
        <dbReference type="ARBA" id="ARBA00022900"/>
    </source>
</evidence>
<dbReference type="SMART" id="SM00131">
    <property type="entry name" value="KU"/>
    <property type="match status" value="2"/>
</dbReference>
<keyword evidence="3" id="KW-1015">Disulfide bond</keyword>
<accession>A0A821VIV9</accession>
<dbReference type="CDD" id="cd00109">
    <property type="entry name" value="Kunitz-type"/>
    <property type="match status" value="2"/>
</dbReference>
<evidence type="ECO:0000256" key="1">
    <source>
        <dbReference type="ARBA" id="ARBA00022690"/>
    </source>
</evidence>
<evidence type="ECO:0000256" key="5">
    <source>
        <dbReference type="SAM" id="SignalP"/>
    </source>
</evidence>
<comment type="caution">
    <text evidence="7">The sequence shown here is derived from an EMBL/GenBank/DDBJ whole genome shotgun (WGS) entry which is preliminary data.</text>
</comment>
<evidence type="ECO:0000313" key="7">
    <source>
        <dbReference type="EMBL" id="CAF4907300.1"/>
    </source>
</evidence>
<feature type="compositionally biased region" description="Low complexity" evidence="4">
    <location>
        <begin position="195"/>
        <end position="207"/>
    </location>
</feature>
<protein>
    <recommendedName>
        <fullName evidence="6">BPTI/Kunitz inhibitor domain-containing protein</fullName>
    </recommendedName>
</protein>
<dbReference type="GO" id="GO:0005615">
    <property type="term" value="C:extracellular space"/>
    <property type="evidence" value="ECO:0007669"/>
    <property type="project" value="TreeGrafter"/>
</dbReference>
<dbReference type="GO" id="GO:0004867">
    <property type="term" value="F:serine-type endopeptidase inhibitor activity"/>
    <property type="evidence" value="ECO:0007669"/>
    <property type="project" value="UniProtKB-KW"/>
</dbReference>
<evidence type="ECO:0000259" key="6">
    <source>
        <dbReference type="PROSITE" id="PS50279"/>
    </source>
</evidence>
<sequence>MLLVFITLFIQNILALKQRYHTYKEPVTRVTPYVSEVIDKTCLLNPDKGPCRGEIIMYYFDPKTKDCSKFFWGGCQGNGNRFDSRYDCIQNCLRAPDGRRQRPRWCSLTFDYGFCFGSLTRWYYDPIWKVCKERIYSGCGGNRNNFYNKEQCESICTYQTGVLKTQTKKKDRVKKILIINPIGATSKRGKSQQSTTKLLNITTNKTQ</sequence>
<evidence type="ECO:0000256" key="4">
    <source>
        <dbReference type="SAM" id="MobiDB-lite"/>
    </source>
</evidence>
<evidence type="ECO:0000256" key="3">
    <source>
        <dbReference type="ARBA" id="ARBA00023157"/>
    </source>
</evidence>
<dbReference type="EMBL" id="CAJOBZ010000042">
    <property type="protein sequence ID" value="CAF4907300.1"/>
    <property type="molecule type" value="Genomic_DNA"/>
</dbReference>
<feature type="domain" description="BPTI/Kunitz inhibitor" evidence="6">
    <location>
        <begin position="106"/>
        <end position="156"/>
    </location>
</feature>
<gene>
    <name evidence="7" type="ORF">PMACD_LOCUS11812</name>
</gene>
<dbReference type="InterPro" id="IPR002223">
    <property type="entry name" value="Kunitz_BPTI"/>
</dbReference>
<keyword evidence="2" id="KW-0722">Serine protease inhibitor</keyword>
<name>A0A821VIV9_9NEOP</name>
<reference evidence="7" key="1">
    <citation type="submission" date="2021-02" db="EMBL/GenBank/DDBJ databases">
        <authorList>
            <person name="Steward A R."/>
        </authorList>
    </citation>
    <scope>NUCLEOTIDE SEQUENCE</scope>
</reference>
<keyword evidence="8" id="KW-1185">Reference proteome</keyword>
<keyword evidence="1" id="KW-0646">Protease inhibitor</keyword>
<feature type="domain" description="BPTI/Kunitz inhibitor" evidence="6">
    <location>
        <begin position="42"/>
        <end position="92"/>
    </location>
</feature>
<feature type="chain" id="PRO_5032431206" description="BPTI/Kunitz inhibitor domain-containing protein" evidence="5">
    <location>
        <begin position="16"/>
        <end position="207"/>
    </location>
</feature>
<dbReference type="InterPro" id="IPR036880">
    <property type="entry name" value="Kunitz_BPTI_sf"/>
</dbReference>
<dbReference type="Gene3D" id="4.10.410.10">
    <property type="entry name" value="Pancreatic trypsin inhibitor Kunitz domain"/>
    <property type="match status" value="2"/>
</dbReference>
<evidence type="ECO:0000313" key="8">
    <source>
        <dbReference type="Proteomes" id="UP000663880"/>
    </source>
</evidence>
<dbReference type="PANTHER" id="PTHR10083">
    <property type="entry name" value="KUNITZ-TYPE PROTEASE INHIBITOR-RELATED"/>
    <property type="match status" value="1"/>
</dbReference>
<dbReference type="OrthoDB" id="4473401at2759"/>